<proteinExistence type="predicted"/>
<evidence type="ECO:0000313" key="3">
    <source>
        <dbReference type="Proteomes" id="UP000036681"/>
    </source>
</evidence>
<feature type="region of interest" description="Disordered" evidence="1">
    <location>
        <begin position="40"/>
        <end position="81"/>
    </location>
</feature>
<dbReference type="InterPro" id="IPR013087">
    <property type="entry name" value="Znf_C2H2_type"/>
</dbReference>
<sequence length="372" mass="41388">MVNRRKQARPVKRRVTDSDESSLQPVVHAFCISPVDPSPLAESNFSQSPSVKTPPLEPTSSSGADLPAQPSSCARTFPSTSRCSSYLHLPEEDIDKGQYDTISPLKCLERYVKPHEETSVRNAVKQLPSAHSSSCTLQRSTSRSPASAPYVLPNKRGNGSTSKGESNALCELSELVHKVGSVRDSTCSEVRTDGNCAQSVFTCLQCSRSYETLDELVLHISTTKHFTRMATKRVEPIAPWEKATMTTNPRNKHRPHQARVLECTLCGQTFEGDAEYHLRFQHKLDSFMDWISVIKIADAVPDSEMSTLALNKLQTLINGVRNAYRVEILQNIVDSALLSDIRYINEHIHPCGLMSRVQERDGQFKTAFIGSR</sequence>
<evidence type="ECO:0000256" key="1">
    <source>
        <dbReference type="SAM" id="MobiDB-lite"/>
    </source>
</evidence>
<feature type="domain" description="C2H2-type" evidence="2">
    <location>
        <begin position="203"/>
        <end position="225"/>
    </location>
</feature>
<feature type="compositionally biased region" description="Polar residues" evidence="1">
    <location>
        <begin position="129"/>
        <end position="145"/>
    </location>
</feature>
<dbReference type="PROSITE" id="PS00028">
    <property type="entry name" value="ZINC_FINGER_C2H2_1"/>
    <property type="match status" value="1"/>
</dbReference>
<feature type="compositionally biased region" description="Polar residues" evidence="1">
    <location>
        <begin position="58"/>
        <end position="81"/>
    </location>
</feature>
<protein>
    <submittedName>
        <fullName evidence="4">C2H2-type domain-containing protein</fullName>
    </submittedName>
</protein>
<name>A0A9J2PCZ0_ASCLU</name>
<feature type="compositionally biased region" description="Basic residues" evidence="1">
    <location>
        <begin position="1"/>
        <end position="13"/>
    </location>
</feature>
<reference evidence="4" key="1">
    <citation type="submission" date="2023-03" db="UniProtKB">
        <authorList>
            <consortium name="WormBaseParasite"/>
        </authorList>
    </citation>
    <scope>IDENTIFICATION</scope>
</reference>
<dbReference type="Proteomes" id="UP000036681">
    <property type="component" value="Unplaced"/>
</dbReference>
<feature type="region of interest" description="Disordered" evidence="1">
    <location>
        <begin position="122"/>
        <end position="165"/>
    </location>
</feature>
<organism evidence="3 4">
    <name type="scientific">Ascaris lumbricoides</name>
    <name type="common">Giant roundworm</name>
    <dbReference type="NCBI Taxonomy" id="6252"/>
    <lineage>
        <taxon>Eukaryota</taxon>
        <taxon>Metazoa</taxon>
        <taxon>Ecdysozoa</taxon>
        <taxon>Nematoda</taxon>
        <taxon>Chromadorea</taxon>
        <taxon>Rhabditida</taxon>
        <taxon>Spirurina</taxon>
        <taxon>Ascaridomorpha</taxon>
        <taxon>Ascaridoidea</taxon>
        <taxon>Ascarididae</taxon>
        <taxon>Ascaris</taxon>
    </lineage>
</organism>
<evidence type="ECO:0000313" key="4">
    <source>
        <dbReference type="WBParaSite" id="ALUE_0000728301-mRNA-1"/>
    </source>
</evidence>
<accession>A0A9J2PCZ0</accession>
<dbReference type="WBParaSite" id="ALUE_0000728301-mRNA-1">
    <property type="protein sequence ID" value="ALUE_0000728301-mRNA-1"/>
    <property type="gene ID" value="ALUE_0000728301"/>
</dbReference>
<keyword evidence="3" id="KW-1185">Reference proteome</keyword>
<dbReference type="AlphaFoldDB" id="A0A9J2PCZ0"/>
<evidence type="ECO:0000259" key="2">
    <source>
        <dbReference type="PROSITE" id="PS00028"/>
    </source>
</evidence>
<feature type="compositionally biased region" description="Polar residues" evidence="1">
    <location>
        <begin position="41"/>
        <end position="51"/>
    </location>
</feature>
<feature type="region of interest" description="Disordered" evidence="1">
    <location>
        <begin position="1"/>
        <end position="21"/>
    </location>
</feature>